<dbReference type="SUPFAM" id="SSF52038">
    <property type="entry name" value="Barstar-related"/>
    <property type="match status" value="1"/>
</dbReference>
<dbReference type="AlphaFoldDB" id="A0A1B1AWU2"/>
<name>A0A1B1AWU2_9ACTN</name>
<evidence type="ECO:0000313" key="4">
    <source>
        <dbReference type="EMBL" id="ANP51049.1"/>
    </source>
</evidence>
<evidence type="ECO:0000256" key="1">
    <source>
        <dbReference type="ARBA" id="ARBA00006845"/>
    </source>
</evidence>
<dbReference type="InterPro" id="IPR000468">
    <property type="entry name" value="Barstar"/>
</dbReference>
<evidence type="ECO:0000259" key="3">
    <source>
        <dbReference type="Pfam" id="PF01337"/>
    </source>
</evidence>
<proteinExistence type="inferred from homology"/>
<dbReference type="InterPro" id="IPR035905">
    <property type="entry name" value="Barstar-like_sf"/>
</dbReference>
<reference evidence="4 5" key="1">
    <citation type="submission" date="2016-06" db="EMBL/GenBank/DDBJ databases">
        <title>Complete genome sequence of Streptomyces griseochromogenes ATCC 14511, the Blasticidin S producer.</title>
        <authorList>
            <person name="Wu L."/>
        </authorList>
    </citation>
    <scope>NUCLEOTIDE SEQUENCE [LARGE SCALE GENOMIC DNA]</scope>
    <source>
        <strain evidence="4 5">ATCC 14511</strain>
    </source>
</reference>
<protein>
    <recommendedName>
        <fullName evidence="3">Barstar (barnase inhibitor) domain-containing protein</fullName>
    </recommendedName>
</protein>
<feature type="domain" description="Barstar (barnase inhibitor)" evidence="3">
    <location>
        <begin position="32"/>
        <end position="120"/>
    </location>
</feature>
<organism evidence="4 5">
    <name type="scientific">Streptomyces griseochromogenes</name>
    <dbReference type="NCBI Taxonomy" id="68214"/>
    <lineage>
        <taxon>Bacteria</taxon>
        <taxon>Bacillati</taxon>
        <taxon>Actinomycetota</taxon>
        <taxon>Actinomycetes</taxon>
        <taxon>Kitasatosporales</taxon>
        <taxon>Streptomycetaceae</taxon>
        <taxon>Streptomyces</taxon>
    </lineage>
</organism>
<evidence type="ECO:0000256" key="2">
    <source>
        <dbReference type="SAM" id="MobiDB-lite"/>
    </source>
</evidence>
<dbReference type="EMBL" id="CP016279">
    <property type="protein sequence ID" value="ANP51049.1"/>
    <property type="molecule type" value="Genomic_DNA"/>
</dbReference>
<comment type="similarity">
    <text evidence="1">Belongs to the barstar family.</text>
</comment>
<gene>
    <name evidence="4" type="ORF">AVL59_16730</name>
</gene>
<feature type="region of interest" description="Disordered" evidence="2">
    <location>
        <begin position="141"/>
        <end position="160"/>
    </location>
</feature>
<dbReference type="KEGG" id="sgs:AVL59_16730"/>
<dbReference type="Proteomes" id="UP000092659">
    <property type="component" value="Chromosome"/>
</dbReference>
<dbReference type="Gene3D" id="3.30.370.10">
    <property type="entry name" value="Barstar-like"/>
    <property type="match status" value="1"/>
</dbReference>
<sequence>MEAHAVPWLHVVAERGALPVDLLLPVTGRTYVARLDGRRMRDVDAVFQQFYDGLRLPDHFGWNWDALADCLRDLKWLSADHYVLIIDAADQALPGDASGRRLLFETLFRAGQYWSYTQRPEGIELGRLVVVMSCDAASVPSLQGTNGNDGPSAFVGPDRP</sequence>
<accession>A0A1B1AWU2</accession>
<dbReference type="STRING" id="68214.AVL59_16730"/>
<evidence type="ECO:0000313" key="5">
    <source>
        <dbReference type="Proteomes" id="UP000092659"/>
    </source>
</evidence>
<dbReference type="Pfam" id="PF01337">
    <property type="entry name" value="Barstar"/>
    <property type="match status" value="1"/>
</dbReference>